<name>A0A5D4T8T4_9BACI</name>
<proteinExistence type="predicted"/>
<comment type="caution">
    <text evidence="2">The sequence shown here is derived from an EMBL/GenBank/DDBJ whole genome shotgun (WGS) entry which is preliminary data.</text>
</comment>
<organism evidence="2 3">
    <name type="scientific">Sutcliffiella horikoshii</name>
    <dbReference type="NCBI Taxonomy" id="79883"/>
    <lineage>
        <taxon>Bacteria</taxon>
        <taxon>Bacillati</taxon>
        <taxon>Bacillota</taxon>
        <taxon>Bacilli</taxon>
        <taxon>Bacillales</taxon>
        <taxon>Bacillaceae</taxon>
        <taxon>Sutcliffiella</taxon>
    </lineage>
</organism>
<dbReference type="Proteomes" id="UP000322524">
    <property type="component" value="Unassembled WGS sequence"/>
</dbReference>
<protein>
    <recommendedName>
        <fullName evidence="1">Death domain-containing protein</fullName>
    </recommendedName>
</protein>
<dbReference type="EMBL" id="VTEV01000001">
    <property type="protein sequence ID" value="TYS70912.1"/>
    <property type="molecule type" value="Genomic_DNA"/>
</dbReference>
<evidence type="ECO:0000313" key="2">
    <source>
        <dbReference type="EMBL" id="TYS70912.1"/>
    </source>
</evidence>
<dbReference type="PROSITE" id="PS50017">
    <property type="entry name" value="DEATH_DOMAIN"/>
    <property type="match status" value="1"/>
</dbReference>
<evidence type="ECO:0000259" key="1">
    <source>
        <dbReference type="PROSITE" id="PS50017"/>
    </source>
</evidence>
<dbReference type="OrthoDB" id="1947780at2"/>
<dbReference type="InterPro" id="IPR000488">
    <property type="entry name" value="Death_dom"/>
</dbReference>
<gene>
    <name evidence="2" type="ORF">FZC76_03165</name>
</gene>
<accession>A0A5D4T8T4</accession>
<dbReference type="AlphaFoldDB" id="A0A5D4T8T4"/>
<reference evidence="2 3" key="1">
    <citation type="submission" date="2019-08" db="EMBL/GenBank/DDBJ databases">
        <title>Bacillus genomes from the desert of Cuatro Cienegas, Coahuila.</title>
        <authorList>
            <person name="Olmedo-Alvarez G."/>
        </authorList>
    </citation>
    <scope>NUCLEOTIDE SEQUENCE [LARGE SCALE GENOMIC DNA]</scope>
    <source>
        <strain evidence="2 3">CH28_1T</strain>
    </source>
</reference>
<dbReference type="GO" id="GO:0007165">
    <property type="term" value="P:signal transduction"/>
    <property type="evidence" value="ECO:0007669"/>
    <property type="project" value="InterPro"/>
</dbReference>
<sequence>MMMKEGFRHEYISEWIALELFLGEPLDKVSDLAREHPEQGIYDVRIDWGMLIKNLQTEEEQFDGYIREVQEVMGWVIQEDNKRLEEWLTHTSKVELKRLVKELRK</sequence>
<evidence type="ECO:0000313" key="3">
    <source>
        <dbReference type="Proteomes" id="UP000322524"/>
    </source>
</evidence>
<feature type="domain" description="Death" evidence="1">
    <location>
        <begin position="47"/>
        <end position="105"/>
    </location>
</feature>